<evidence type="ECO:0000259" key="8">
    <source>
        <dbReference type="Pfam" id="PF00263"/>
    </source>
</evidence>
<keyword evidence="11" id="KW-1185">Reference proteome</keyword>
<feature type="chain" id="PRO_5006710816" evidence="7">
    <location>
        <begin position="30"/>
        <end position="386"/>
    </location>
</feature>
<dbReference type="InterPro" id="IPR050810">
    <property type="entry name" value="Bact_Secretion_Sys_Channel"/>
</dbReference>
<proteinExistence type="inferred from homology"/>
<dbReference type="AlphaFoldDB" id="A0A0U1L750"/>
<dbReference type="GO" id="GO:0015627">
    <property type="term" value="C:type II protein secretion system complex"/>
    <property type="evidence" value="ECO:0007669"/>
    <property type="project" value="TreeGrafter"/>
</dbReference>
<feature type="compositionally biased region" description="Low complexity" evidence="6">
    <location>
        <begin position="75"/>
        <end position="96"/>
    </location>
</feature>
<feature type="signal peptide" evidence="7">
    <location>
        <begin position="1"/>
        <end position="29"/>
    </location>
</feature>
<keyword evidence="2 7" id="KW-0732">Signal</keyword>
<gene>
    <name evidence="10" type="ORF">SpAn4DRAFT_1146</name>
</gene>
<dbReference type="GO" id="GO:0009279">
    <property type="term" value="C:cell outer membrane"/>
    <property type="evidence" value="ECO:0007669"/>
    <property type="project" value="UniProtKB-SubCell"/>
</dbReference>
<dbReference type="InterPro" id="IPR001775">
    <property type="entry name" value="GspD/PilQ"/>
</dbReference>
<dbReference type="PRINTS" id="PR00811">
    <property type="entry name" value="BCTERIALGSPD"/>
</dbReference>
<dbReference type="PANTHER" id="PTHR30332">
    <property type="entry name" value="PROBABLE GENERAL SECRETION PATHWAY PROTEIN D"/>
    <property type="match status" value="1"/>
</dbReference>
<feature type="domain" description="Type II/III secretion system secretin-like" evidence="8">
    <location>
        <begin position="227"/>
        <end position="384"/>
    </location>
</feature>
<evidence type="ECO:0000256" key="6">
    <source>
        <dbReference type="SAM" id="MobiDB-lite"/>
    </source>
</evidence>
<protein>
    <submittedName>
        <fullName evidence="10">Type II/IV secretion system secretin RcpA/CpaC, associated with Flp pilus assembly</fullName>
    </submittedName>
</protein>
<dbReference type="Proteomes" id="UP000049855">
    <property type="component" value="Unassembled WGS sequence"/>
</dbReference>
<feature type="compositionally biased region" description="Polar residues" evidence="6">
    <location>
        <begin position="48"/>
        <end position="66"/>
    </location>
</feature>
<dbReference type="InterPro" id="IPR005644">
    <property type="entry name" value="NolW-like"/>
</dbReference>
<evidence type="ECO:0000256" key="3">
    <source>
        <dbReference type="ARBA" id="ARBA00023136"/>
    </source>
</evidence>
<name>A0A0U1L750_9FIRM</name>
<evidence type="ECO:0000259" key="9">
    <source>
        <dbReference type="Pfam" id="PF03958"/>
    </source>
</evidence>
<keyword evidence="5" id="KW-0813">Transport</keyword>
<evidence type="ECO:0000256" key="5">
    <source>
        <dbReference type="RuleBase" id="RU004004"/>
    </source>
</evidence>
<evidence type="ECO:0000256" key="7">
    <source>
        <dbReference type="SAM" id="SignalP"/>
    </source>
</evidence>
<dbReference type="Gene3D" id="3.30.1370.120">
    <property type="match status" value="1"/>
</dbReference>
<sequence>MFLRHCRGRTLCVFILGLLISAMSIAALAALTNDGTPVDAVKAPPASAANQTSNPSEPSHAPTSPTEPLPDQAVTTEPATALPTEPATALPTEPATALPTAGMSPMVFKLEYVKADQLKPALTTLFPDNQIRAEIINNMLVISGSDEDCAKVKAMMAKLDTPPKQVIFETEAIEVSRDEVRNIGIDWGTVTALPSVPATDGSAYNISLNIHNYPEYVVKVAGTIHHLIENKKGRLLASPRIAVLDGQTAQILIGDKLAVESTQISNGTTITSVTYVEVGIKLEVTPTIHDDGTITTHIKPEVSNKTDTTTAGNPNIRTRQAETTLRVKNGETIVLGGMIQKQQTKDMIKFPLLGDLPVIGQFFRSANKEETESELIILLTPKLIDI</sequence>
<dbReference type="GO" id="GO:0009306">
    <property type="term" value="P:protein secretion"/>
    <property type="evidence" value="ECO:0007669"/>
    <property type="project" value="InterPro"/>
</dbReference>
<evidence type="ECO:0000256" key="2">
    <source>
        <dbReference type="ARBA" id="ARBA00022729"/>
    </source>
</evidence>
<evidence type="ECO:0000256" key="4">
    <source>
        <dbReference type="RuleBase" id="RU004003"/>
    </source>
</evidence>
<dbReference type="Pfam" id="PF00263">
    <property type="entry name" value="Secretin"/>
    <property type="match status" value="1"/>
</dbReference>
<evidence type="ECO:0000313" key="11">
    <source>
        <dbReference type="Proteomes" id="UP000049855"/>
    </source>
</evidence>
<dbReference type="PANTHER" id="PTHR30332:SF17">
    <property type="entry name" value="TYPE IV PILIATION SYSTEM PROTEIN DR_0774-RELATED"/>
    <property type="match status" value="1"/>
</dbReference>
<evidence type="ECO:0000256" key="1">
    <source>
        <dbReference type="ARBA" id="ARBA00004370"/>
    </source>
</evidence>
<organism evidence="10 11">
    <name type="scientific">Sporomusa ovata</name>
    <dbReference type="NCBI Taxonomy" id="2378"/>
    <lineage>
        <taxon>Bacteria</taxon>
        <taxon>Bacillati</taxon>
        <taxon>Bacillota</taxon>
        <taxon>Negativicutes</taxon>
        <taxon>Selenomonadales</taxon>
        <taxon>Sporomusaceae</taxon>
        <taxon>Sporomusa</taxon>
    </lineage>
</organism>
<comment type="similarity">
    <text evidence="4">Belongs to the bacterial secretin family.</text>
</comment>
<accession>A0A0U1L750</accession>
<dbReference type="InterPro" id="IPR004846">
    <property type="entry name" value="T2SS/T3SS_dom"/>
</dbReference>
<dbReference type="InterPro" id="IPR038591">
    <property type="entry name" value="NolW-like_sf"/>
</dbReference>
<evidence type="ECO:0000313" key="10">
    <source>
        <dbReference type="EMBL" id="CQR74684.1"/>
    </source>
</evidence>
<comment type="subcellular location">
    <subcellularLocation>
        <location evidence="5">Cell outer membrane</location>
    </subcellularLocation>
    <subcellularLocation>
        <location evidence="1">Membrane</location>
    </subcellularLocation>
</comment>
<dbReference type="EMBL" id="CTRP01000014">
    <property type="protein sequence ID" value="CQR74684.1"/>
    <property type="molecule type" value="Genomic_DNA"/>
</dbReference>
<keyword evidence="3" id="KW-0472">Membrane</keyword>
<reference evidence="11" key="1">
    <citation type="submission" date="2015-03" db="EMBL/GenBank/DDBJ databases">
        <authorList>
            <person name="Nijsse Bart"/>
        </authorList>
    </citation>
    <scope>NUCLEOTIDE SEQUENCE [LARGE SCALE GENOMIC DNA]</scope>
</reference>
<feature type="region of interest" description="Disordered" evidence="6">
    <location>
        <begin position="41"/>
        <end position="96"/>
    </location>
</feature>
<feature type="domain" description="NolW-like" evidence="9">
    <location>
        <begin position="107"/>
        <end position="165"/>
    </location>
</feature>
<dbReference type="Pfam" id="PF03958">
    <property type="entry name" value="Secretin_N"/>
    <property type="match status" value="1"/>
</dbReference>